<reference evidence="1 2" key="1">
    <citation type="journal article" date="2019" name="Environ. Microbiol.">
        <title>Species interactions and distinct microbial communities in high Arctic permafrost affected cryosols are associated with the CH4 and CO2 gas fluxes.</title>
        <authorList>
            <person name="Altshuler I."/>
            <person name="Hamel J."/>
            <person name="Turney S."/>
            <person name="Magnuson E."/>
            <person name="Levesque R."/>
            <person name="Greer C."/>
            <person name="Whyte L.G."/>
        </authorList>
    </citation>
    <scope>NUCLEOTIDE SEQUENCE [LARGE SCALE GENOMIC DNA]</scope>
    <source>
        <strain evidence="1 2">S5.20</strain>
    </source>
</reference>
<dbReference type="AlphaFoldDB" id="A0A502DU80"/>
<keyword evidence="2" id="KW-1185">Reference proteome</keyword>
<sequence>MWIPAVSRVAPQQFRGGYGTLFVALHKPSFGGKAKPHVEVRNDDRRVRQLTPSMSQRLLPMIKHLWGRELVAA</sequence>
<dbReference type="Proteomes" id="UP000320095">
    <property type="component" value="Unassembled WGS sequence"/>
</dbReference>
<protein>
    <submittedName>
        <fullName evidence="1">Uncharacterized protein</fullName>
    </submittedName>
</protein>
<organism evidence="1 2">
    <name type="scientific">Mycolicibacterium hodleri</name>
    <dbReference type="NCBI Taxonomy" id="49897"/>
    <lineage>
        <taxon>Bacteria</taxon>
        <taxon>Bacillati</taxon>
        <taxon>Actinomycetota</taxon>
        <taxon>Actinomycetes</taxon>
        <taxon>Mycobacteriales</taxon>
        <taxon>Mycobacteriaceae</taxon>
        <taxon>Mycolicibacterium</taxon>
    </lineage>
</organism>
<comment type="caution">
    <text evidence="1">The sequence shown here is derived from an EMBL/GenBank/DDBJ whole genome shotgun (WGS) entry which is preliminary data.</text>
</comment>
<gene>
    <name evidence="1" type="ORF">EAH80_28265</name>
</gene>
<accession>A0A502DU80</accession>
<name>A0A502DU80_9MYCO</name>
<dbReference type="EMBL" id="RCZG01000019">
    <property type="protein sequence ID" value="TPG28210.1"/>
    <property type="molecule type" value="Genomic_DNA"/>
</dbReference>
<evidence type="ECO:0000313" key="2">
    <source>
        <dbReference type="Proteomes" id="UP000320095"/>
    </source>
</evidence>
<proteinExistence type="predicted"/>
<evidence type="ECO:0000313" key="1">
    <source>
        <dbReference type="EMBL" id="TPG28210.1"/>
    </source>
</evidence>